<proteinExistence type="predicted"/>
<evidence type="ECO:0000256" key="3">
    <source>
        <dbReference type="ARBA" id="ARBA00022574"/>
    </source>
</evidence>
<keyword evidence="6" id="KW-1185">Reference proteome</keyword>
<gene>
    <name evidence="5" type="ORF">O6P43_021356</name>
</gene>
<dbReference type="AlphaFoldDB" id="A0AAD7LMU3"/>
<evidence type="ECO:0000256" key="1">
    <source>
        <dbReference type="ARBA" id="ARBA00004496"/>
    </source>
</evidence>
<dbReference type="PANTHER" id="PTHR15598">
    <property type="entry name" value="ENHANCER OF MRNA-DECAPPING PROTEIN 4"/>
    <property type="match status" value="1"/>
</dbReference>
<keyword evidence="4" id="KW-0677">Repeat</keyword>
<dbReference type="Proteomes" id="UP001163823">
    <property type="component" value="Chromosome 8"/>
</dbReference>
<evidence type="ECO:0000256" key="2">
    <source>
        <dbReference type="ARBA" id="ARBA00022490"/>
    </source>
</evidence>
<keyword evidence="3" id="KW-0853">WD repeat</keyword>
<evidence type="ECO:0000313" key="6">
    <source>
        <dbReference type="Proteomes" id="UP001163823"/>
    </source>
</evidence>
<dbReference type="GO" id="GO:0031087">
    <property type="term" value="P:deadenylation-independent decapping of nuclear-transcribed mRNA"/>
    <property type="evidence" value="ECO:0007669"/>
    <property type="project" value="InterPro"/>
</dbReference>
<evidence type="ECO:0000313" key="5">
    <source>
        <dbReference type="EMBL" id="KAJ7960993.1"/>
    </source>
</evidence>
<comment type="caution">
    <text evidence="5">The sequence shown here is derived from an EMBL/GenBank/DDBJ whole genome shotgun (WGS) entry which is preliminary data.</text>
</comment>
<evidence type="ECO:0000256" key="4">
    <source>
        <dbReference type="ARBA" id="ARBA00022737"/>
    </source>
</evidence>
<dbReference type="EMBL" id="JARAOO010000008">
    <property type="protein sequence ID" value="KAJ7960993.1"/>
    <property type="molecule type" value="Genomic_DNA"/>
</dbReference>
<sequence length="498" mass="54921">MLSLIKYQPLSQAGLLLLANAKKNAIYAAHLEYGPNDLIQKQDNIAEFTVTMPILSFTGTSDVLPHGEHIVLVYCVQTQAIRQYALDLSQCLPPQLENVGLEKSDSNVSHHAISAEGFTSLDSVRSAPKANVHISSTESAVTARYPIIKAGSSAEPNVIDGKSEREAKIHDVVVNSDMGNSEIEVKVVGETRSNQNDELCVQGESQLVSDNKQKFFCSQAVRLQILVLRWFESAVQYQGKMILWRNLIELIEPLVQPPNAGVDVVHDSAKDVLEGFLIHLQPRQLQSHLHLVQKGKCTRAKVLKHQVHLLHLQVFAIQQILPMSQIIGLINNFMNKDLPAMLEKTVRKEMAAIGPAGRAITPVLEKSISSFVESFQRGVGDKAVNQLDKSVNLKLEATVARKIQAQFRTTGRQALQDSLKSSFDTSVIPAFELSCKSMFEQVDATFQKGMVEHTTAAQQHLESSQSPLAMALRRPNISIRPLMALLCSENGHDAIHSA</sequence>
<reference evidence="5" key="1">
    <citation type="journal article" date="2023" name="Science">
        <title>Elucidation of the pathway for biosynthesis of saponin adjuvants from the soapbark tree.</title>
        <authorList>
            <person name="Reed J."/>
            <person name="Orme A."/>
            <person name="El-Demerdash A."/>
            <person name="Owen C."/>
            <person name="Martin L.B.B."/>
            <person name="Misra R.C."/>
            <person name="Kikuchi S."/>
            <person name="Rejzek M."/>
            <person name="Martin A.C."/>
            <person name="Harkess A."/>
            <person name="Leebens-Mack J."/>
            <person name="Louveau T."/>
            <person name="Stephenson M.J."/>
            <person name="Osbourn A."/>
        </authorList>
    </citation>
    <scope>NUCLEOTIDE SEQUENCE</scope>
    <source>
        <strain evidence="5">S10</strain>
    </source>
</reference>
<dbReference type="GO" id="GO:0000932">
    <property type="term" value="C:P-body"/>
    <property type="evidence" value="ECO:0007669"/>
    <property type="project" value="TreeGrafter"/>
</dbReference>
<dbReference type="PANTHER" id="PTHR15598:SF5">
    <property type="entry name" value="ENHANCER OF MRNA-DECAPPING PROTEIN 4"/>
    <property type="match status" value="1"/>
</dbReference>
<organism evidence="5 6">
    <name type="scientific">Quillaja saponaria</name>
    <name type="common">Soap bark tree</name>
    <dbReference type="NCBI Taxonomy" id="32244"/>
    <lineage>
        <taxon>Eukaryota</taxon>
        <taxon>Viridiplantae</taxon>
        <taxon>Streptophyta</taxon>
        <taxon>Embryophyta</taxon>
        <taxon>Tracheophyta</taxon>
        <taxon>Spermatophyta</taxon>
        <taxon>Magnoliopsida</taxon>
        <taxon>eudicotyledons</taxon>
        <taxon>Gunneridae</taxon>
        <taxon>Pentapetalae</taxon>
        <taxon>rosids</taxon>
        <taxon>fabids</taxon>
        <taxon>Fabales</taxon>
        <taxon>Quillajaceae</taxon>
        <taxon>Quillaja</taxon>
    </lineage>
</organism>
<name>A0AAD7LMU3_QUISA</name>
<keyword evidence="2" id="KW-0963">Cytoplasm</keyword>
<dbReference type="KEGG" id="qsa:O6P43_021356"/>
<comment type="subcellular location">
    <subcellularLocation>
        <location evidence="1">Cytoplasm</location>
    </subcellularLocation>
</comment>
<dbReference type="InterPro" id="IPR045152">
    <property type="entry name" value="EDC4-like"/>
</dbReference>
<accession>A0AAD7LMU3</accession>
<protein>
    <submittedName>
        <fullName evidence="5">Enhancer of mRNA-decapping protein 4</fullName>
    </submittedName>
</protein>